<organism evidence="7 8">
    <name type="scientific">Cherax quadricarinatus</name>
    <name type="common">Australian red claw crayfish</name>
    <dbReference type="NCBI Taxonomy" id="27406"/>
    <lineage>
        <taxon>Eukaryota</taxon>
        <taxon>Metazoa</taxon>
        <taxon>Ecdysozoa</taxon>
        <taxon>Arthropoda</taxon>
        <taxon>Crustacea</taxon>
        <taxon>Multicrustacea</taxon>
        <taxon>Malacostraca</taxon>
        <taxon>Eumalacostraca</taxon>
        <taxon>Eucarida</taxon>
        <taxon>Decapoda</taxon>
        <taxon>Pleocyemata</taxon>
        <taxon>Astacidea</taxon>
        <taxon>Parastacoidea</taxon>
        <taxon>Parastacidae</taxon>
        <taxon>Cherax</taxon>
    </lineage>
</organism>
<reference evidence="7 8" key="1">
    <citation type="journal article" date="2024" name="BMC Genomics">
        <title>Genome assembly of redclaw crayfish (Cherax quadricarinatus) provides insights into its immune adaptation and hypoxia tolerance.</title>
        <authorList>
            <person name="Liu Z."/>
            <person name="Zheng J."/>
            <person name="Li H."/>
            <person name="Fang K."/>
            <person name="Wang S."/>
            <person name="He J."/>
            <person name="Zhou D."/>
            <person name="Weng S."/>
            <person name="Chi M."/>
            <person name="Gu Z."/>
            <person name="He J."/>
            <person name="Li F."/>
            <person name="Wang M."/>
        </authorList>
    </citation>
    <scope>NUCLEOTIDE SEQUENCE [LARGE SCALE GENOMIC DNA]</scope>
    <source>
        <strain evidence="7">ZL_2023a</strain>
    </source>
</reference>
<evidence type="ECO:0000259" key="6">
    <source>
        <dbReference type="PROSITE" id="PS50240"/>
    </source>
</evidence>
<evidence type="ECO:0000313" key="8">
    <source>
        <dbReference type="Proteomes" id="UP001445076"/>
    </source>
</evidence>
<name>A0AAW0WB66_CHEQU</name>
<dbReference type="EMBL" id="JARKIK010000070">
    <property type="protein sequence ID" value="KAK8728790.1"/>
    <property type="molecule type" value="Genomic_DNA"/>
</dbReference>
<dbReference type="PANTHER" id="PTHR24258">
    <property type="entry name" value="SERINE PROTEASE-RELATED"/>
    <property type="match status" value="1"/>
</dbReference>
<accession>A0AAW0WB66</accession>
<evidence type="ECO:0000256" key="5">
    <source>
        <dbReference type="SAM" id="SignalP"/>
    </source>
</evidence>
<dbReference type="GO" id="GO:0004252">
    <property type="term" value="F:serine-type endopeptidase activity"/>
    <property type="evidence" value="ECO:0007669"/>
    <property type="project" value="InterPro"/>
</dbReference>
<dbReference type="Proteomes" id="UP001445076">
    <property type="component" value="Unassembled WGS sequence"/>
</dbReference>
<dbReference type="PRINTS" id="PR00722">
    <property type="entry name" value="CHYMOTRYPSIN"/>
</dbReference>
<evidence type="ECO:0000313" key="7">
    <source>
        <dbReference type="EMBL" id="KAK8728790.1"/>
    </source>
</evidence>
<evidence type="ECO:0000256" key="3">
    <source>
        <dbReference type="ARBA" id="ARBA00023157"/>
    </source>
</evidence>
<dbReference type="PROSITE" id="PS50240">
    <property type="entry name" value="TRYPSIN_DOM"/>
    <property type="match status" value="1"/>
</dbReference>
<sequence>MKVKSVVSVLVLVLLLAAASVYAADDWSWGVESPRQGKDLIDEAPTPGVATFSVSVSPEQETPDGEADDYFIRKTLGDAPLPLEPHTAYVVGTAGVEGGVEDGVDGVVVAEEGSREGRLLGIGEKLCSYGIGINCNKKSGAVKGNYGAPLYSYPLPKPDYGSSIYKPVVPQNGYGAPPPPPVYPNRKYSSSGTGKDPTHSSSFSGLLSVLEPFMPGSKKKIPPKLGHDALNPSYTAPNPNYAPFLTSYHPPPSPVYATPRPSYSTPQYVAPKPEYIAPKPVHVAHKADYAPPKPNYAAALPSYVEPKPEYAEPKPVYAKAIQPTVIEHHTHSHTHVYQDQGAHHDVYQGLGSQQVFQRQDIKKEANFGIKNNHNLAKNQGITHQREQHNFQQGITQGITQQKEQHDFQQGITQQRDQHRFQHGFTQQKQQHHFQLESVSASDSSASVVPAVVVKQEFLPGRIETGFKPMASVQQTLFRPLAPTYREDCQCVPIPFCADEDVIGRSAPGDIRELLDARSKPTDILSNATDIVEKPATNVINATFVRRGRVLDLSAQSVSEEIAKDATESVIETDVTEAFTEGVLEDAATEAATEEKTTEEVTEAVTVMTEGTRVRRETNSTDDETAAAHLSTDEVTQAPDLASAPSDRQGRQLTGFTPGSNGCGPNHVCCRRPVYKPRRQRYTCGLRNAAGLLGRVKTAHFVEGDADFGEYPWQAAILRRKDGQIMYQCGATLIDDRHVLTAAHCMEGLHPSQLKVRLGEWDVSGQSEFYTHVELRAAGVYSHPEYYKGNLNNNLAVVRLESPIDFSAYPHITPVCLPDEFSDFTHQRCHATGWGKDAFGSEGKFSQVLKEVELPILEDRQCEATLQQTRLGRDFALYEGNLCAGGEAGRDTCQGDGGSPLVCRGPDKRVQLAGLVSWGLGCGRPGVPGVYVKVAHYLDWIRDITKT</sequence>
<protein>
    <recommendedName>
        <fullName evidence="6">Peptidase S1 domain-containing protein</fullName>
    </recommendedName>
</protein>
<dbReference type="SUPFAM" id="SSF50494">
    <property type="entry name" value="Trypsin-like serine proteases"/>
    <property type="match status" value="1"/>
</dbReference>
<comment type="subcellular location">
    <subcellularLocation>
        <location evidence="1">Secreted</location>
    </subcellularLocation>
</comment>
<evidence type="ECO:0000256" key="1">
    <source>
        <dbReference type="ARBA" id="ARBA00004613"/>
    </source>
</evidence>
<dbReference type="InterPro" id="IPR009003">
    <property type="entry name" value="Peptidase_S1_PA"/>
</dbReference>
<dbReference type="GO" id="GO:0006508">
    <property type="term" value="P:proteolysis"/>
    <property type="evidence" value="ECO:0007669"/>
    <property type="project" value="InterPro"/>
</dbReference>
<feature type="region of interest" description="Disordered" evidence="4">
    <location>
        <begin position="175"/>
        <end position="202"/>
    </location>
</feature>
<keyword evidence="5" id="KW-0732">Signal</keyword>
<dbReference type="GO" id="GO:0005576">
    <property type="term" value="C:extracellular region"/>
    <property type="evidence" value="ECO:0007669"/>
    <property type="project" value="UniProtKB-SubCell"/>
</dbReference>
<feature type="signal peptide" evidence="5">
    <location>
        <begin position="1"/>
        <end position="23"/>
    </location>
</feature>
<keyword evidence="2" id="KW-0964">Secreted</keyword>
<dbReference type="InterPro" id="IPR001314">
    <property type="entry name" value="Peptidase_S1A"/>
</dbReference>
<dbReference type="PANTHER" id="PTHR24258:SF116">
    <property type="entry name" value="FI16631P1-RELATED"/>
    <property type="match status" value="1"/>
</dbReference>
<feature type="compositionally biased region" description="Polar residues" evidence="4">
    <location>
        <begin position="187"/>
        <end position="202"/>
    </location>
</feature>
<dbReference type="CDD" id="cd00190">
    <property type="entry name" value="Tryp_SPc"/>
    <property type="match status" value="1"/>
</dbReference>
<keyword evidence="3" id="KW-1015">Disulfide bond</keyword>
<gene>
    <name evidence="7" type="ORF">OTU49_008941</name>
</gene>
<dbReference type="InterPro" id="IPR018114">
    <property type="entry name" value="TRYPSIN_HIS"/>
</dbReference>
<keyword evidence="8" id="KW-1185">Reference proteome</keyword>
<dbReference type="InterPro" id="IPR043504">
    <property type="entry name" value="Peptidase_S1_PA_chymotrypsin"/>
</dbReference>
<dbReference type="InterPro" id="IPR001254">
    <property type="entry name" value="Trypsin_dom"/>
</dbReference>
<dbReference type="SMART" id="SM00020">
    <property type="entry name" value="Tryp_SPc"/>
    <property type="match status" value="1"/>
</dbReference>
<comment type="caution">
    <text evidence="7">The sequence shown here is derived from an EMBL/GenBank/DDBJ whole genome shotgun (WGS) entry which is preliminary data.</text>
</comment>
<evidence type="ECO:0000256" key="4">
    <source>
        <dbReference type="SAM" id="MobiDB-lite"/>
    </source>
</evidence>
<dbReference type="PROSITE" id="PS00134">
    <property type="entry name" value="TRYPSIN_HIS"/>
    <property type="match status" value="1"/>
</dbReference>
<dbReference type="Pfam" id="PF00089">
    <property type="entry name" value="Trypsin"/>
    <property type="match status" value="1"/>
</dbReference>
<evidence type="ECO:0000256" key="2">
    <source>
        <dbReference type="ARBA" id="ARBA00022525"/>
    </source>
</evidence>
<feature type="chain" id="PRO_5043665235" description="Peptidase S1 domain-containing protein" evidence="5">
    <location>
        <begin position="24"/>
        <end position="946"/>
    </location>
</feature>
<feature type="region of interest" description="Disordered" evidence="4">
    <location>
        <begin position="636"/>
        <end position="657"/>
    </location>
</feature>
<feature type="domain" description="Peptidase S1" evidence="6">
    <location>
        <begin position="700"/>
        <end position="945"/>
    </location>
</feature>
<proteinExistence type="predicted"/>
<dbReference type="Gene3D" id="2.40.10.10">
    <property type="entry name" value="Trypsin-like serine proteases"/>
    <property type="match status" value="2"/>
</dbReference>
<dbReference type="AlphaFoldDB" id="A0AAW0WB66"/>
<dbReference type="FunFam" id="2.40.10.10:FF:000038">
    <property type="entry name" value="Serine protease"/>
    <property type="match status" value="1"/>
</dbReference>